<dbReference type="AlphaFoldDB" id="A0A6G7Y656"/>
<dbReference type="SUPFAM" id="SSF48452">
    <property type="entry name" value="TPR-like"/>
    <property type="match status" value="1"/>
</dbReference>
<reference evidence="1 2" key="1">
    <citation type="submission" date="2020-03" db="EMBL/GenBank/DDBJ databases">
        <title>Propioniciclava sp. nov., isolated from Hydrophilus acuminatus.</title>
        <authorList>
            <person name="Hyun D.-W."/>
            <person name="Bae J.-W."/>
        </authorList>
    </citation>
    <scope>NUCLEOTIDE SEQUENCE [LARGE SCALE GENOMIC DNA]</scope>
    <source>
        <strain evidence="1 2">HDW11</strain>
    </source>
</reference>
<accession>A0A6G7Y656</accession>
<gene>
    <name evidence="1" type="ORF">G7070_08515</name>
</gene>
<keyword evidence="2" id="KW-1185">Reference proteome</keyword>
<proteinExistence type="predicted"/>
<dbReference type="Gene3D" id="1.25.40.10">
    <property type="entry name" value="Tetratricopeptide repeat domain"/>
    <property type="match status" value="1"/>
</dbReference>
<dbReference type="KEGG" id="prv:G7070_08515"/>
<dbReference type="RefSeq" id="WP_166233378.1">
    <property type="nucleotide sequence ID" value="NZ_CP049865.1"/>
</dbReference>
<name>A0A6G7Y656_9ACTN</name>
<organism evidence="1 2">
    <name type="scientific">Propioniciclava coleopterorum</name>
    <dbReference type="NCBI Taxonomy" id="2714937"/>
    <lineage>
        <taxon>Bacteria</taxon>
        <taxon>Bacillati</taxon>
        <taxon>Actinomycetota</taxon>
        <taxon>Actinomycetes</taxon>
        <taxon>Propionibacteriales</taxon>
        <taxon>Propionibacteriaceae</taxon>
        <taxon>Propioniciclava</taxon>
    </lineage>
</organism>
<sequence>MTDTMLTWTQGVYAFDRKDYGAAVEHFSQVLAAEPGNLNCREYLARAQYHRASLGPAEQEARRILEVDPTNEYVQMLLARALERQGRHEEAAGVRRVLAALSGDARHAAGHRAFA</sequence>
<evidence type="ECO:0000313" key="1">
    <source>
        <dbReference type="EMBL" id="QIK72302.1"/>
    </source>
</evidence>
<dbReference type="InterPro" id="IPR011990">
    <property type="entry name" value="TPR-like_helical_dom_sf"/>
</dbReference>
<evidence type="ECO:0000313" key="2">
    <source>
        <dbReference type="Proteomes" id="UP000501058"/>
    </source>
</evidence>
<dbReference type="Proteomes" id="UP000501058">
    <property type="component" value="Chromosome"/>
</dbReference>
<protein>
    <submittedName>
        <fullName evidence="1">Tetratricopeptide repeat protein</fullName>
    </submittedName>
</protein>
<dbReference type="Pfam" id="PF14559">
    <property type="entry name" value="TPR_19"/>
    <property type="match status" value="1"/>
</dbReference>
<dbReference type="EMBL" id="CP049865">
    <property type="protein sequence ID" value="QIK72302.1"/>
    <property type="molecule type" value="Genomic_DNA"/>
</dbReference>